<sequence length="362" mass="41374">MSYFATIATIALITIFLAVSHGFTTTKATRQRRYANNYLQQFQAQSDNNSNTPSSTTNLREEAEILKAKAEKLRSEIEEITKQQPERPPQPIENQILQQERIKTSPWIINSKDDDDDDDGSEQYRLYASIGREDGSWMDPRWAASGKRIDFALDIKLLPTLADKEISDRMVRDNTMGKSSKVFALETAQFARLRDGYDRMECTNGAYRIDVTKKNQYTIRFIMEVEGTIKADQSYMYGDVSIPKGYLYFSLPCFVGSIKQLSKKEGLKHFRIHVGWGQPRAGCSHLEWGGGGGMRRLEYIEDGEIYEPREIEVDILACNNTGFLKLKEQYGFDVYRFTPEEVPTSEDPTYRVGHEEDGGKAI</sequence>
<evidence type="ECO:0000256" key="1">
    <source>
        <dbReference type="SAM" id="Coils"/>
    </source>
</evidence>
<dbReference type="AlphaFoldDB" id="A0A1E7F5K4"/>
<feature type="chain" id="PRO_5009192683" evidence="3">
    <location>
        <begin position="23"/>
        <end position="362"/>
    </location>
</feature>
<organism evidence="4 5">
    <name type="scientific">Fragilariopsis cylindrus CCMP1102</name>
    <dbReference type="NCBI Taxonomy" id="635003"/>
    <lineage>
        <taxon>Eukaryota</taxon>
        <taxon>Sar</taxon>
        <taxon>Stramenopiles</taxon>
        <taxon>Ochrophyta</taxon>
        <taxon>Bacillariophyta</taxon>
        <taxon>Bacillariophyceae</taxon>
        <taxon>Bacillariophycidae</taxon>
        <taxon>Bacillariales</taxon>
        <taxon>Bacillariaceae</taxon>
        <taxon>Fragilariopsis</taxon>
    </lineage>
</organism>
<feature type="region of interest" description="Disordered" evidence="2">
    <location>
        <begin position="343"/>
        <end position="362"/>
    </location>
</feature>
<feature type="coiled-coil region" evidence="1">
    <location>
        <begin position="56"/>
        <end position="83"/>
    </location>
</feature>
<dbReference type="Proteomes" id="UP000095751">
    <property type="component" value="Unassembled WGS sequence"/>
</dbReference>
<dbReference type="EMBL" id="KV784361">
    <property type="protein sequence ID" value="OEU13436.1"/>
    <property type="molecule type" value="Genomic_DNA"/>
</dbReference>
<evidence type="ECO:0000313" key="5">
    <source>
        <dbReference type="Proteomes" id="UP000095751"/>
    </source>
</evidence>
<evidence type="ECO:0000313" key="4">
    <source>
        <dbReference type="EMBL" id="OEU13436.1"/>
    </source>
</evidence>
<keyword evidence="3" id="KW-0732">Signal</keyword>
<dbReference type="InParanoid" id="A0A1E7F5K4"/>
<keyword evidence="1" id="KW-0175">Coiled coil</keyword>
<protein>
    <submittedName>
        <fullName evidence="4">Uncharacterized protein</fullName>
    </submittedName>
</protein>
<keyword evidence="5" id="KW-1185">Reference proteome</keyword>
<name>A0A1E7F5K4_9STRA</name>
<dbReference type="KEGG" id="fcy:FRACYDRAFT_241772"/>
<proteinExistence type="predicted"/>
<feature type="signal peptide" evidence="3">
    <location>
        <begin position="1"/>
        <end position="22"/>
    </location>
</feature>
<feature type="compositionally biased region" description="Basic and acidic residues" evidence="2">
    <location>
        <begin position="348"/>
        <end position="362"/>
    </location>
</feature>
<accession>A0A1E7F5K4</accession>
<gene>
    <name evidence="4" type="ORF">FRACYDRAFT_241772</name>
</gene>
<reference evidence="4 5" key="1">
    <citation type="submission" date="2016-09" db="EMBL/GenBank/DDBJ databases">
        <title>Extensive genetic diversity and differential bi-allelic expression allows diatom success in the polar Southern Ocean.</title>
        <authorList>
            <consortium name="DOE Joint Genome Institute"/>
            <person name="Mock T."/>
            <person name="Otillar R.P."/>
            <person name="Strauss J."/>
            <person name="Dupont C."/>
            <person name="Frickenhaus S."/>
            <person name="Maumus F."/>
            <person name="Mcmullan M."/>
            <person name="Sanges R."/>
            <person name="Schmutz J."/>
            <person name="Toseland A."/>
            <person name="Valas R."/>
            <person name="Veluchamy A."/>
            <person name="Ward B.J."/>
            <person name="Allen A."/>
            <person name="Barry K."/>
            <person name="Falciatore A."/>
            <person name="Ferrante M."/>
            <person name="Fortunato A.E."/>
            <person name="Gloeckner G."/>
            <person name="Gruber A."/>
            <person name="Hipkin R."/>
            <person name="Janech M."/>
            <person name="Kroth P."/>
            <person name="Leese F."/>
            <person name="Lindquist E."/>
            <person name="Lyon B.R."/>
            <person name="Martin J."/>
            <person name="Mayer C."/>
            <person name="Parker M."/>
            <person name="Quesneville H."/>
            <person name="Raymond J."/>
            <person name="Uhlig C."/>
            <person name="Valentin K.U."/>
            <person name="Worden A.Z."/>
            <person name="Armbrust E.V."/>
            <person name="Bowler C."/>
            <person name="Green B."/>
            <person name="Moulton V."/>
            <person name="Van Oosterhout C."/>
            <person name="Grigoriev I."/>
        </authorList>
    </citation>
    <scope>NUCLEOTIDE SEQUENCE [LARGE SCALE GENOMIC DNA]</scope>
    <source>
        <strain evidence="4 5">CCMP1102</strain>
    </source>
</reference>
<dbReference type="OrthoDB" id="45740at2759"/>
<evidence type="ECO:0000256" key="2">
    <source>
        <dbReference type="SAM" id="MobiDB-lite"/>
    </source>
</evidence>
<evidence type="ECO:0000256" key="3">
    <source>
        <dbReference type="SAM" id="SignalP"/>
    </source>
</evidence>